<dbReference type="GO" id="GO:0042972">
    <property type="term" value="F:licheninase activity"/>
    <property type="evidence" value="ECO:0007669"/>
    <property type="project" value="UniProtKB-EC"/>
</dbReference>
<name>A9AYU3_HERA2</name>
<dbReference type="BioCyc" id="HAUR316274:GHYA-2459-MONOMER"/>
<dbReference type="CAZy" id="CBM12">
    <property type="family name" value="Carbohydrate-Binding Module Family 12"/>
</dbReference>
<dbReference type="Proteomes" id="UP000000787">
    <property type="component" value="Chromosome"/>
</dbReference>
<dbReference type="GO" id="GO:0005975">
    <property type="term" value="P:carbohydrate metabolic process"/>
    <property type="evidence" value="ECO:0007669"/>
    <property type="project" value="InterPro"/>
</dbReference>
<evidence type="ECO:0000256" key="1">
    <source>
        <dbReference type="ARBA" id="ARBA00009209"/>
    </source>
</evidence>
<dbReference type="EMBL" id="CP000875">
    <property type="protein sequence ID" value="ABX05071.1"/>
    <property type="molecule type" value="Genomic_DNA"/>
</dbReference>
<keyword evidence="2 6" id="KW-0378">Hydrolase</keyword>
<dbReference type="CAZy" id="GH8">
    <property type="family name" value="Glycoside Hydrolase Family 8"/>
</dbReference>
<feature type="domain" description="Chitin-binding type-3" evidence="5">
    <location>
        <begin position="496"/>
        <end position="543"/>
    </location>
</feature>
<keyword evidence="3 6" id="KW-0326">Glycosidase</keyword>
<evidence type="ECO:0000256" key="4">
    <source>
        <dbReference type="SAM" id="MobiDB-lite"/>
    </source>
</evidence>
<dbReference type="SUPFAM" id="SSF48208">
    <property type="entry name" value="Six-hairpin glycosidases"/>
    <property type="match status" value="1"/>
</dbReference>
<dbReference type="KEGG" id="hau:Haur_2431"/>
<sequence length="543" mass="58642">MAEQPRSFFGSRLIQRAILILAICAVIVPLFASKSSYAAATPRRPFPQHTQYASGTIKPNHRSQAQLDSDVKAFYDVWKSRYVVRAGTSSAGNPYYRISFGSSAPNVTVSEGQGYGMVIMALMAGYDPEAQTIFDGLWEFSRTNPSNIDSRLMGWRIPSDGSGNDSAFDGDADIAYGLILADAQWGSTGRINYASAANTVLDGVLSSTIGPNSRLPMLGDWVSPNGSPHSQYTPRPSDFMPSHFRDYRAFTGNATWDTVLSKTQGVVDSIQAQYSPNTGLMPDFVVQANTTPKPSPANFLESENDGNYYYNSGRVPWRLGADAVIFGDAASLRQAQKISRWIEQATGGTASNIRAGYSLNGTALPDSGYFSTFFAAPFGVAAMTVPASQQWLNRVYDAVRSNHQDYFEDTVTLQCLLLMSGNYWSPSRSSTSPTATPRPATATPRPATATPRPATATPRPATATPRPATATPRPATATPRPATATPQPATATPNGVAAWDGNMRAYKVGDRVSYNGRIYRCLQAHTSLSTWTPEAVPALWQAE</sequence>
<dbReference type="Pfam" id="PF01270">
    <property type="entry name" value="Glyco_hydro_8"/>
    <property type="match status" value="1"/>
</dbReference>
<feature type="compositionally biased region" description="Low complexity" evidence="4">
    <location>
        <begin position="426"/>
        <end position="493"/>
    </location>
</feature>
<reference evidence="6 7" key="1">
    <citation type="journal article" date="2011" name="Stand. Genomic Sci.">
        <title>Complete genome sequence of the filamentous gliding predatory bacterium Herpetosiphon aurantiacus type strain (114-95(T)).</title>
        <authorList>
            <person name="Kiss H."/>
            <person name="Nett M."/>
            <person name="Domin N."/>
            <person name="Martin K."/>
            <person name="Maresca J.A."/>
            <person name="Copeland A."/>
            <person name="Lapidus A."/>
            <person name="Lucas S."/>
            <person name="Berry K.W."/>
            <person name="Glavina Del Rio T."/>
            <person name="Dalin E."/>
            <person name="Tice H."/>
            <person name="Pitluck S."/>
            <person name="Richardson P."/>
            <person name="Bruce D."/>
            <person name="Goodwin L."/>
            <person name="Han C."/>
            <person name="Detter J.C."/>
            <person name="Schmutz J."/>
            <person name="Brettin T."/>
            <person name="Land M."/>
            <person name="Hauser L."/>
            <person name="Kyrpides N.C."/>
            <person name="Ivanova N."/>
            <person name="Goker M."/>
            <person name="Woyke T."/>
            <person name="Klenk H.P."/>
            <person name="Bryant D.A."/>
        </authorList>
    </citation>
    <scope>NUCLEOTIDE SEQUENCE [LARGE SCALE GENOMIC DNA]</scope>
    <source>
        <strain evidence="7">ATCC 23779 / DSM 785 / 114-95</strain>
    </source>
</reference>
<dbReference type="HOGENOM" id="CLU_036185_0_0_0"/>
<dbReference type="CDD" id="cd12214">
    <property type="entry name" value="ChiA1_BD"/>
    <property type="match status" value="1"/>
</dbReference>
<evidence type="ECO:0000256" key="3">
    <source>
        <dbReference type="ARBA" id="ARBA00023295"/>
    </source>
</evidence>
<dbReference type="Pfam" id="PF02839">
    <property type="entry name" value="CBM_5_12"/>
    <property type="match status" value="1"/>
</dbReference>
<dbReference type="InterPro" id="IPR036573">
    <property type="entry name" value="CBM_sf_5/12"/>
</dbReference>
<keyword evidence="7" id="KW-1185">Reference proteome</keyword>
<accession>A9AYU3</accession>
<evidence type="ECO:0000313" key="6">
    <source>
        <dbReference type="EMBL" id="ABX05071.1"/>
    </source>
</evidence>
<dbReference type="SUPFAM" id="SSF51055">
    <property type="entry name" value="Carbohydrate binding domain"/>
    <property type="match status" value="1"/>
</dbReference>
<dbReference type="STRING" id="316274.Haur_2431"/>
<dbReference type="EC" id="3.2.1.73" evidence="6"/>
<dbReference type="eggNOG" id="COG3405">
    <property type="taxonomic scope" value="Bacteria"/>
</dbReference>
<organism evidence="6 7">
    <name type="scientific">Herpetosiphon aurantiacus (strain ATCC 23779 / DSM 785 / 114-95)</name>
    <dbReference type="NCBI Taxonomy" id="316274"/>
    <lineage>
        <taxon>Bacteria</taxon>
        <taxon>Bacillati</taxon>
        <taxon>Chloroflexota</taxon>
        <taxon>Chloroflexia</taxon>
        <taxon>Herpetosiphonales</taxon>
        <taxon>Herpetosiphonaceae</taxon>
        <taxon>Herpetosiphon</taxon>
    </lineage>
</organism>
<evidence type="ECO:0000259" key="5">
    <source>
        <dbReference type="SMART" id="SM00495"/>
    </source>
</evidence>
<dbReference type="InterPro" id="IPR003610">
    <property type="entry name" value="CBM5/12"/>
</dbReference>
<protein>
    <submittedName>
        <fullName evidence="6">Licheninase</fullName>
        <ecNumber evidence="6">3.2.1.73</ecNumber>
    </submittedName>
</protein>
<dbReference type="eggNOG" id="COG3170">
    <property type="taxonomic scope" value="Bacteria"/>
</dbReference>
<dbReference type="InterPro" id="IPR012341">
    <property type="entry name" value="6hp_glycosidase-like_sf"/>
</dbReference>
<dbReference type="GO" id="GO:0030246">
    <property type="term" value="F:carbohydrate binding"/>
    <property type="evidence" value="ECO:0007669"/>
    <property type="project" value="InterPro"/>
</dbReference>
<dbReference type="AlphaFoldDB" id="A9AYU3"/>
<dbReference type="Gene3D" id="2.10.10.20">
    <property type="entry name" value="Carbohydrate-binding module superfamily 5/12"/>
    <property type="match status" value="1"/>
</dbReference>
<evidence type="ECO:0000313" key="7">
    <source>
        <dbReference type="Proteomes" id="UP000000787"/>
    </source>
</evidence>
<feature type="region of interest" description="Disordered" evidence="4">
    <location>
        <begin position="426"/>
        <end position="497"/>
    </location>
</feature>
<dbReference type="PRINTS" id="PR00735">
    <property type="entry name" value="GLHYDRLASE8"/>
</dbReference>
<dbReference type="GO" id="GO:0005576">
    <property type="term" value="C:extracellular region"/>
    <property type="evidence" value="ECO:0007669"/>
    <property type="project" value="InterPro"/>
</dbReference>
<dbReference type="InParanoid" id="A9AYU3"/>
<dbReference type="InterPro" id="IPR002037">
    <property type="entry name" value="Glyco_hydro_8"/>
</dbReference>
<comment type="similarity">
    <text evidence="1">Belongs to the glycosyl hydrolase 8 (cellulase D) family.</text>
</comment>
<evidence type="ECO:0000256" key="2">
    <source>
        <dbReference type="ARBA" id="ARBA00022801"/>
    </source>
</evidence>
<dbReference type="SMART" id="SM00495">
    <property type="entry name" value="ChtBD3"/>
    <property type="match status" value="1"/>
</dbReference>
<dbReference type="Gene3D" id="1.50.10.10">
    <property type="match status" value="1"/>
</dbReference>
<dbReference type="InterPro" id="IPR008928">
    <property type="entry name" value="6-hairpin_glycosidase_sf"/>
</dbReference>
<gene>
    <name evidence="6" type="ordered locus">Haur_2431</name>
</gene>
<proteinExistence type="inferred from homology"/>
<dbReference type="eggNOG" id="COG3979">
    <property type="taxonomic scope" value="Bacteria"/>
</dbReference>